<organism evidence="9 10">
    <name type="scientific">Legionella erythra</name>
    <dbReference type="NCBI Taxonomy" id="448"/>
    <lineage>
        <taxon>Bacteria</taxon>
        <taxon>Pseudomonadati</taxon>
        <taxon>Pseudomonadota</taxon>
        <taxon>Gammaproteobacteria</taxon>
        <taxon>Legionellales</taxon>
        <taxon>Legionellaceae</taxon>
        <taxon>Legionella</taxon>
    </lineage>
</organism>
<evidence type="ECO:0000256" key="6">
    <source>
        <dbReference type="ARBA" id="ARBA00023136"/>
    </source>
</evidence>
<keyword evidence="5" id="KW-0443">Lipid metabolism</keyword>
<name>A0A0W0TV92_LEGER</name>
<dbReference type="InterPro" id="IPR051689">
    <property type="entry name" value="Sterol_desaturase/TMEM195"/>
</dbReference>
<dbReference type="AlphaFoldDB" id="A0A0W0TV92"/>
<dbReference type="GO" id="GO:0005506">
    <property type="term" value="F:iron ion binding"/>
    <property type="evidence" value="ECO:0007669"/>
    <property type="project" value="InterPro"/>
</dbReference>
<dbReference type="InterPro" id="IPR006694">
    <property type="entry name" value="Fatty_acid_hydroxylase"/>
</dbReference>
<keyword evidence="2 7" id="KW-0812">Transmembrane</keyword>
<accession>A0A0W0TV92</accession>
<feature type="transmembrane region" description="Helical" evidence="7">
    <location>
        <begin position="79"/>
        <end position="96"/>
    </location>
</feature>
<feature type="transmembrane region" description="Helical" evidence="7">
    <location>
        <begin position="353"/>
        <end position="381"/>
    </location>
</feature>
<evidence type="ECO:0000256" key="2">
    <source>
        <dbReference type="ARBA" id="ARBA00022692"/>
    </source>
</evidence>
<feature type="transmembrane region" description="Helical" evidence="7">
    <location>
        <begin position="320"/>
        <end position="341"/>
    </location>
</feature>
<evidence type="ECO:0000313" key="10">
    <source>
        <dbReference type="Proteomes" id="UP000054773"/>
    </source>
</evidence>
<gene>
    <name evidence="9" type="ORF">Lery_0436</name>
</gene>
<keyword evidence="6 7" id="KW-0472">Membrane</keyword>
<dbReference type="GO" id="GO:0016020">
    <property type="term" value="C:membrane"/>
    <property type="evidence" value="ECO:0007669"/>
    <property type="project" value="GOC"/>
</dbReference>
<dbReference type="Proteomes" id="UP000054773">
    <property type="component" value="Unassembled WGS sequence"/>
</dbReference>
<proteinExistence type="predicted"/>
<sequence length="407" mass="47125">MGSDFIIYAIPVFFLLIGIEYAVSRIRKQPLYEIKDYVSNLSSGSLEQLCTAPLQVLLLFGYQSLYQHTALLTINPRSVLAWFILWLLVDFLYYWYHRATHRITFLWMGHSVHHQSEYYNLSVALRQGVVQTLFSPFIYLPLAVIGFPTWMFVTVSSLITLYQFWIHTQTISHLGWFEKLFNTPSHHRVHHGRNPQYIDKNYAGSLIIWDKLFNTFEPERAPPDYGVTEPLQTWNSFYANINVAADMLYYGRFLKKISQRLALFIEPPEKIIGLLGERRFNQVKRKPRRYQGAVPGPYLLVNVMVLVLGFTLFLSGLRGVGVRTILLDLFCLTTIYIIGQVCNGTRAIHWLELLRALILGGLLMAMKVAAPFAAIAMLVFFSLNEWLFTNHGYFEPIPKPLRDDHGY</sequence>
<dbReference type="GO" id="GO:0012505">
    <property type="term" value="C:endomembrane system"/>
    <property type="evidence" value="ECO:0007669"/>
    <property type="project" value="UniProtKB-SubCell"/>
</dbReference>
<evidence type="ECO:0000256" key="7">
    <source>
        <dbReference type="SAM" id="Phobius"/>
    </source>
</evidence>
<dbReference type="GO" id="GO:0008610">
    <property type="term" value="P:lipid biosynthetic process"/>
    <property type="evidence" value="ECO:0007669"/>
    <property type="project" value="InterPro"/>
</dbReference>
<evidence type="ECO:0000256" key="4">
    <source>
        <dbReference type="ARBA" id="ARBA00023002"/>
    </source>
</evidence>
<evidence type="ECO:0000313" key="9">
    <source>
        <dbReference type="EMBL" id="KTC99535.1"/>
    </source>
</evidence>
<dbReference type="PANTHER" id="PTHR21624:SF1">
    <property type="entry name" value="ALKYLGLYCEROL MONOOXYGENASE"/>
    <property type="match status" value="1"/>
</dbReference>
<evidence type="ECO:0000256" key="1">
    <source>
        <dbReference type="ARBA" id="ARBA00004127"/>
    </source>
</evidence>
<keyword evidence="3 7" id="KW-1133">Transmembrane helix</keyword>
<dbReference type="RefSeq" id="WP_065230223.1">
    <property type="nucleotide sequence ID" value="NZ_CAAAHY010000001.1"/>
</dbReference>
<evidence type="ECO:0000256" key="3">
    <source>
        <dbReference type="ARBA" id="ARBA00022989"/>
    </source>
</evidence>
<dbReference type="STRING" id="448.Lery_0436"/>
<feature type="transmembrane region" description="Helical" evidence="7">
    <location>
        <begin position="138"/>
        <end position="162"/>
    </location>
</feature>
<keyword evidence="10" id="KW-1185">Reference proteome</keyword>
<dbReference type="EMBL" id="LNYA01000003">
    <property type="protein sequence ID" value="KTC99535.1"/>
    <property type="molecule type" value="Genomic_DNA"/>
</dbReference>
<dbReference type="Pfam" id="PF04116">
    <property type="entry name" value="FA_hydroxylase"/>
    <property type="match status" value="1"/>
</dbReference>
<feature type="domain" description="Fatty acid hydroxylase" evidence="8">
    <location>
        <begin position="82"/>
        <end position="215"/>
    </location>
</feature>
<comment type="caution">
    <text evidence="9">The sequence shown here is derived from an EMBL/GenBank/DDBJ whole genome shotgun (WGS) entry which is preliminary data.</text>
</comment>
<reference evidence="9 10" key="1">
    <citation type="submission" date="2015-11" db="EMBL/GenBank/DDBJ databases">
        <title>Genomic analysis of 38 Legionella species identifies large and diverse effector repertoires.</title>
        <authorList>
            <person name="Burstein D."/>
            <person name="Amaro F."/>
            <person name="Zusman T."/>
            <person name="Lifshitz Z."/>
            <person name="Cohen O."/>
            <person name="Gilbert J.A."/>
            <person name="Pupko T."/>
            <person name="Shuman H.A."/>
            <person name="Segal G."/>
        </authorList>
    </citation>
    <scope>NUCLEOTIDE SEQUENCE [LARGE SCALE GENOMIC DNA]</scope>
    <source>
        <strain evidence="9 10">SE-32A-C8</strain>
    </source>
</reference>
<protein>
    <submittedName>
        <fullName evidence="9">Sterol desaturase-related protein</fullName>
    </submittedName>
</protein>
<feature type="transmembrane region" description="Helical" evidence="7">
    <location>
        <begin position="294"/>
        <end position="314"/>
    </location>
</feature>
<dbReference type="GO" id="GO:0050479">
    <property type="term" value="F:glyceryl-ether monooxygenase activity"/>
    <property type="evidence" value="ECO:0007669"/>
    <property type="project" value="TreeGrafter"/>
</dbReference>
<keyword evidence="4" id="KW-0560">Oxidoreductase</keyword>
<evidence type="ECO:0000259" key="8">
    <source>
        <dbReference type="Pfam" id="PF04116"/>
    </source>
</evidence>
<evidence type="ECO:0000256" key="5">
    <source>
        <dbReference type="ARBA" id="ARBA00023098"/>
    </source>
</evidence>
<feature type="transmembrane region" description="Helical" evidence="7">
    <location>
        <begin position="6"/>
        <end position="23"/>
    </location>
</feature>
<comment type="subcellular location">
    <subcellularLocation>
        <location evidence="1">Endomembrane system</location>
        <topology evidence="1">Multi-pass membrane protein</topology>
    </subcellularLocation>
</comment>
<dbReference type="PANTHER" id="PTHR21624">
    <property type="entry name" value="STEROL DESATURASE-RELATED PROTEIN"/>
    <property type="match status" value="1"/>
</dbReference>
<dbReference type="GO" id="GO:0006643">
    <property type="term" value="P:membrane lipid metabolic process"/>
    <property type="evidence" value="ECO:0007669"/>
    <property type="project" value="TreeGrafter"/>
</dbReference>
<dbReference type="PATRIC" id="fig|448.7.peg.453"/>
<dbReference type="OrthoDB" id="9770329at2"/>